<dbReference type="EMBL" id="MT141556">
    <property type="protein sequence ID" value="QJA66500.1"/>
    <property type="molecule type" value="Genomic_DNA"/>
</dbReference>
<name>A0A6M3J9F8_9ZZZZ</name>
<protein>
    <recommendedName>
        <fullName evidence="3">DUF559 domain-containing protein</fullName>
    </recommendedName>
</protein>
<proteinExistence type="predicted"/>
<organism evidence="1">
    <name type="scientific">viral metagenome</name>
    <dbReference type="NCBI Taxonomy" id="1070528"/>
    <lineage>
        <taxon>unclassified sequences</taxon>
        <taxon>metagenomes</taxon>
        <taxon>organismal metagenomes</taxon>
    </lineage>
</organism>
<reference evidence="1" key="1">
    <citation type="submission" date="2020-03" db="EMBL/GenBank/DDBJ databases">
        <title>The deep terrestrial virosphere.</title>
        <authorList>
            <person name="Holmfeldt K."/>
            <person name="Nilsson E."/>
            <person name="Simone D."/>
            <person name="Lopez-Fernandez M."/>
            <person name="Wu X."/>
            <person name="de Brujin I."/>
            <person name="Lundin D."/>
            <person name="Andersson A."/>
            <person name="Bertilsson S."/>
            <person name="Dopson M."/>
        </authorList>
    </citation>
    <scope>NUCLEOTIDE SEQUENCE</scope>
    <source>
        <strain evidence="2">MM415A00199</strain>
        <strain evidence="1">MM415B00346</strain>
    </source>
</reference>
<evidence type="ECO:0000313" key="1">
    <source>
        <dbReference type="EMBL" id="QJA66500.1"/>
    </source>
</evidence>
<accession>A0A6M3J9F8</accession>
<gene>
    <name evidence="2" type="ORF">MM415A00199_0024</name>
    <name evidence="1" type="ORF">MM415B00346_0010</name>
</gene>
<sequence length="124" mass="13838">MSDLSETLCRQILLIGLPAPVREHRFHETRKWRFDLSWPDRMVAVECEGGVYSQGRHLRPGGFLGDLEKYNNATALGWSVYRVSANMIHDGTALKLVDMALVISLGRKGEVTAPPASGSDREKE</sequence>
<dbReference type="AlphaFoldDB" id="A0A6M3J9F8"/>
<dbReference type="EMBL" id="MT142528">
    <property type="protein sequence ID" value="QJA84367.1"/>
    <property type="molecule type" value="Genomic_DNA"/>
</dbReference>
<evidence type="ECO:0008006" key="3">
    <source>
        <dbReference type="Google" id="ProtNLM"/>
    </source>
</evidence>
<evidence type="ECO:0000313" key="2">
    <source>
        <dbReference type="EMBL" id="QJA84367.1"/>
    </source>
</evidence>